<dbReference type="FunFam" id="3.90.45.10:FF:000003">
    <property type="entry name" value="Peptide deformylase"/>
    <property type="match status" value="1"/>
</dbReference>
<keyword evidence="5 6" id="KW-0408">Iron</keyword>
<evidence type="ECO:0000256" key="4">
    <source>
        <dbReference type="ARBA" id="ARBA00022917"/>
    </source>
</evidence>
<dbReference type="NCBIfam" id="NF001159">
    <property type="entry name" value="PRK00150.1-3"/>
    <property type="match status" value="1"/>
</dbReference>
<organism evidence="7 8">
    <name type="scientific">Flavimobilis marinus</name>
    <dbReference type="NCBI Taxonomy" id="285351"/>
    <lineage>
        <taxon>Bacteria</taxon>
        <taxon>Bacillati</taxon>
        <taxon>Actinomycetota</taxon>
        <taxon>Actinomycetes</taxon>
        <taxon>Micrococcales</taxon>
        <taxon>Jonesiaceae</taxon>
        <taxon>Flavimobilis</taxon>
    </lineage>
</organism>
<protein>
    <recommendedName>
        <fullName evidence="6">Peptide deformylase</fullName>
        <shortName evidence="6">PDF</shortName>
        <ecNumber evidence="6">3.5.1.88</ecNumber>
    </recommendedName>
    <alternativeName>
        <fullName evidence="6">Polypeptide deformylase</fullName>
    </alternativeName>
</protein>
<evidence type="ECO:0000313" key="8">
    <source>
        <dbReference type="Proteomes" id="UP000198520"/>
    </source>
</evidence>
<evidence type="ECO:0000256" key="3">
    <source>
        <dbReference type="ARBA" id="ARBA00022801"/>
    </source>
</evidence>
<dbReference type="PANTHER" id="PTHR10458">
    <property type="entry name" value="PEPTIDE DEFORMYLASE"/>
    <property type="match status" value="1"/>
</dbReference>
<keyword evidence="3 6" id="KW-0378">Hydrolase</keyword>
<sequence length="223" mass="23869">MRPDAWHGPVDADARAAVARLLAGAQHGVVAIVEAGHPVLRRPAEPYTGQVGDLLPALLDVMRATMRAAPGVGLAAPQIGLPLAIAVLEDPGLPAGMEAAADERERTVLPPRVLVNPSYERVGHEDRAFYEGCLSVPGYQGVVRRPRAVRLRGQDEQGRELDEVLTGWPARIVQHETDHLAGVLYVDSVETRSLSTNEMYARAWAGEATPRAAAGALGFRLDS</sequence>
<feature type="binding site" evidence="6">
    <location>
        <position position="175"/>
    </location>
    <ligand>
        <name>Fe cation</name>
        <dbReference type="ChEBI" id="CHEBI:24875"/>
    </ligand>
</feature>
<comment type="function">
    <text evidence="6">Removes the formyl group from the N-terminal Met of newly synthesized proteins. Requires at least a dipeptide for an efficient rate of reaction. N-terminal L-methionine is a prerequisite for activity but the enzyme has broad specificity at other positions.</text>
</comment>
<dbReference type="PANTHER" id="PTHR10458:SF2">
    <property type="entry name" value="PEPTIDE DEFORMYLASE, MITOCHONDRIAL"/>
    <property type="match status" value="1"/>
</dbReference>
<dbReference type="HAMAP" id="MF_00163">
    <property type="entry name" value="Pep_deformylase"/>
    <property type="match status" value="1"/>
</dbReference>
<dbReference type="RefSeq" id="WP_093374656.1">
    <property type="nucleotide sequence ID" value="NZ_BNAN01000001.1"/>
</dbReference>
<accession>A0A1I2D879</accession>
<keyword evidence="2 6" id="KW-0479">Metal-binding</keyword>
<dbReference type="EMBL" id="FONZ01000001">
    <property type="protein sequence ID" value="SFE76752.1"/>
    <property type="molecule type" value="Genomic_DNA"/>
</dbReference>
<name>A0A1I2D879_9MICO</name>
<comment type="catalytic activity">
    <reaction evidence="6">
        <text>N-terminal N-formyl-L-methionyl-[peptide] + H2O = N-terminal L-methionyl-[peptide] + formate</text>
        <dbReference type="Rhea" id="RHEA:24420"/>
        <dbReference type="Rhea" id="RHEA-COMP:10639"/>
        <dbReference type="Rhea" id="RHEA-COMP:10640"/>
        <dbReference type="ChEBI" id="CHEBI:15377"/>
        <dbReference type="ChEBI" id="CHEBI:15740"/>
        <dbReference type="ChEBI" id="CHEBI:49298"/>
        <dbReference type="ChEBI" id="CHEBI:64731"/>
        <dbReference type="EC" id="3.5.1.88"/>
    </reaction>
</comment>
<dbReference type="Pfam" id="PF01327">
    <property type="entry name" value="Pep_deformylase"/>
    <property type="match status" value="1"/>
</dbReference>
<dbReference type="CDD" id="cd00487">
    <property type="entry name" value="Pep_deformylase"/>
    <property type="match status" value="1"/>
</dbReference>
<dbReference type="Proteomes" id="UP000198520">
    <property type="component" value="Unassembled WGS sequence"/>
</dbReference>
<dbReference type="PRINTS" id="PR01576">
    <property type="entry name" value="PDEFORMYLASE"/>
</dbReference>
<evidence type="ECO:0000313" key="7">
    <source>
        <dbReference type="EMBL" id="SFE76752.1"/>
    </source>
</evidence>
<gene>
    <name evidence="6" type="primary">def</name>
    <name evidence="7" type="ORF">SAMN04488035_0452</name>
</gene>
<dbReference type="InterPro" id="IPR036821">
    <property type="entry name" value="Peptide_deformylase_sf"/>
</dbReference>
<reference evidence="8" key="1">
    <citation type="submission" date="2016-10" db="EMBL/GenBank/DDBJ databases">
        <authorList>
            <person name="Varghese N."/>
            <person name="Submissions S."/>
        </authorList>
    </citation>
    <scope>NUCLEOTIDE SEQUENCE [LARGE SCALE GENOMIC DNA]</scope>
    <source>
        <strain evidence="8">DSM 19083</strain>
    </source>
</reference>
<evidence type="ECO:0000256" key="2">
    <source>
        <dbReference type="ARBA" id="ARBA00022723"/>
    </source>
</evidence>
<feature type="binding site" evidence="6">
    <location>
        <position position="133"/>
    </location>
    <ligand>
        <name>Fe cation</name>
        <dbReference type="ChEBI" id="CHEBI:24875"/>
    </ligand>
</feature>
<evidence type="ECO:0000256" key="1">
    <source>
        <dbReference type="ARBA" id="ARBA00010759"/>
    </source>
</evidence>
<dbReference type="GO" id="GO:0046872">
    <property type="term" value="F:metal ion binding"/>
    <property type="evidence" value="ECO:0007669"/>
    <property type="project" value="UniProtKB-KW"/>
</dbReference>
<dbReference type="NCBIfam" id="TIGR00079">
    <property type="entry name" value="pept_deformyl"/>
    <property type="match status" value="1"/>
</dbReference>
<evidence type="ECO:0000256" key="5">
    <source>
        <dbReference type="ARBA" id="ARBA00023004"/>
    </source>
</evidence>
<dbReference type="AlphaFoldDB" id="A0A1I2D879"/>
<dbReference type="Gene3D" id="3.90.45.10">
    <property type="entry name" value="Peptide deformylase"/>
    <property type="match status" value="1"/>
</dbReference>
<proteinExistence type="inferred from homology"/>
<dbReference type="GO" id="GO:0006412">
    <property type="term" value="P:translation"/>
    <property type="evidence" value="ECO:0007669"/>
    <property type="project" value="UniProtKB-UniRule"/>
</dbReference>
<dbReference type="InterPro" id="IPR023635">
    <property type="entry name" value="Peptide_deformylase"/>
</dbReference>
<keyword evidence="4 6" id="KW-0648">Protein biosynthesis</keyword>
<dbReference type="SUPFAM" id="SSF56420">
    <property type="entry name" value="Peptide deformylase"/>
    <property type="match status" value="1"/>
</dbReference>
<feature type="active site" evidence="6">
    <location>
        <position position="176"/>
    </location>
</feature>
<dbReference type="EC" id="3.5.1.88" evidence="6"/>
<comment type="cofactor">
    <cofactor evidence="6">
        <name>Fe(2+)</name>
        <dbReference type="ChEBI" id="CHEBI:29033"/>
    </cofactor>
    <text evidence="6">Binds 1 Fe(2+) ion.</text>
</comment>
<dbReference type="GO" id="GO:0042586">
    <property type="term" value="F:peptide deformylase activity"/>
    <property type="evidence" value="ECO:0007669"/>
    <property type="project" value="UniProtKB-UniRule"/>
</dbReference>
<dbReference type="OrthoDB" id="9804313at2"/>
<keyword evidence="8" id="KW-1185">Reference proteome</keyword>
<dbReference type="STRING" id="285351.SAMN04488035_0452"/>
<comment type="similarity">
    <text evidence="1 6">Belongs to the polypeptide deformylase family.</text>
</comment>
<feature type="binding site" evidence="6">
    <location>
        <position position="179"/>
    </location>
    <ligand>
        <name>Fe cation</name>
        <dbReference type="ChEBI" id="CHEBI:24875"/>
    </ligand>
</feature>
<evidence type="ECO:0000256" key="6">
    <source>
        <dbReference type="HAMAP-Rule" id="MF_00163"/>
    </source>
</evidence>
<dbReference type="PIRSF" id="PIRSF004749">
    <property type="entry name" value="Pep_def"/>
    <property type="match status" value="1"/>
</dbReference>